<dbReference type="EMBL" id="CP084167">
    <property type="protein sequence ID" value="UJG43195.1"/>
    <property type="molecule type" value="Genomic_DNA"/>
</dbReference>
<sequence>MESAAKLLFQSISSIYDSTISSSALQSQICFKSLNKPTYYYGIRLNDSIIPDRLIIRITENKKDIFIDLLWLVNSHDFIIKNCALFSYQKKKITCSSNSKEVKILLEQDPSISACYDDLIKVEGLFQKILVGSKYCYFQKVFDEIGVDFDKIPTQSFAISRSVLKQKELSNLQYQDFAINSFIAIIDIVQRSFELLDLQRKGEKNISKVYYCVRCGYKIPSSSYFCPFCGAKQ</sequence>
<evidence type="ECO:0000259" key="1">
    <source>
        <dbReference type="Pfam" id="PF13240"/>
    </source>
</evidence>
<proteinExistence type="predicted"/>
<name>A0A9Y1FN83_9ARCH</name>
<dbReference type="Proteomes" id="UP001200513">
    <property type="component" value="Chromosome"/>
</dbReference>
<reference evidence="2" key="1">
    <citation type="journal article" date="2022" name="Nat. Microbiol.">
        <title>Unique mobile elements and scalable gene flow at the prokaryote-eukaryote boundary revealed by circularized Asgard archaea genomes.</title>
        <authorList>
            <person name="Wu F."/>
            <person name="Speth D.R."/>
            <person name="Philosof A."/>
            <person name="Cremiere A."/>
            <person name="Narayanan A."/>
            <person name="Barco R.A."/>
            <person name="Connon S.A."/>
            <person name="Amend J.P."/>
            <person name="Antoshechkin I.A."/>
            <person name="Orphan V.J."/>
        </authorList>
    </citation>
    <scope>NUCLEOTIDE SEQUENCE</scope>
    <source>
        <strain evidence="2">PR6</strain>
    </source>
</reference>
<evidence type="ECO:0000313" key="2">
    <source>
        <dbReference type="EMBL" id="UJG43195.1"/>
    </source>
</evidence>
<feature type="domain" description="Zinc-ribbon" evidence="1">
    <location>
        <begin position="211"/>
        <end position="232"/>
    </location>
</feature>
<dbReference type="InterPro" id="IPR026870">
    <property type="entry name" value="Zinc_ribbon_dom"/>
</dbReference>
<dbReference type="AlphaFoldDB" id="A0A9Y1FN83"/>
<protein>
    <submittedName>
        <fullName evidence="2">Zinc ribbon domain-containing protein</fullName>
    </submittedName>
</protein>
<dbReference type="Pfam" id="PF13240">
    <property type="entry name" value="Zn_Ribbon_1"/>
    <property type="match status" value="1"/>
</dbReference>
<organism evidence="2">
    <name type="scientific">Candidatus Heimdallarchaeum endolithica</name>
    <dbReference type="NCBI Taxonomy" id="2876572"/>
    <lineage>
        <taxon>Archaea</taxon>
        <taxon>Promethearchaeati</taxon>
        <taxon>Candidatus Heimdallarchaeota</taxon>
        <taxon>Candidatus Heimdallarchaeia (ex Rinke et al. 2021) (nom. nud.)</taxon>
        <taxon>Candidatus Heimdallarchaeales</taxon>
        <taxon>Candidatus Heimdallarchaeaceae</taxon>
        <taxon>Candidatus Heimdallarchaeum</taxon>
    </lineage>
</organism>
<gene>
    <name evidence="2" type="ORF">K9W46_12585</name>
</gene>
<accession>A0A9Y1FN83</accession>